<feature type="region of interest" description="Disordered" evidence="2">
    <location>
        <begin position="1"/>
        <end position="31"/>
    </location>
</feature>
<evidence type="ECO:0000313" key="5">
    <source>
        <dbReference type="Proteomes" id="UP001176940"/>
    </source>
</evidence>
<protein>
    <recommendedName>
        <fullName evidence="3">Carboxylesterase type B domain-containing protein</fullName>
    </recommendedName>
</protein>
<dbReference type="InterPro" id="IPR029058">
    <property type="entry name" value="AB_hydrolase_fold"/>
</dbReference>
<proteinExistence type="inferred from homology"/>
<dbReference type="InterPro" id="IPR002018">
    <property type="entry name" value="CarbesteraseB"/>
</dbReference>
<dbReference type="SUPFAM" id="SSF53474">
    <property type="entry name" value="alpha/beta-Hydrolases"/>
    <property type="match status" value="1"/>
</dbReference>
<dbReference type="Proteomes" id="UP001176940">
    <property type="component" value="Unassembled WGS sequence"/>
</dbReference>
<reference evidence="4" key="1">
    <citation type="submission" date="2023-07" db="EMBL/GenBank/DDBJ databases">
        <authorList>
            <person name="Stuckert A."/>
        </authorList>
    </citation>
    <scope>NUCLEOTIDE SEQUENCE</scope>
</reference>
<evidence type="ECO:0000313" key="4">
    <source>
        <dbReference type="EMBL" id="CAJ0965207.1"/>
    </source>
</evidence>
<accession>A0ABN9MHM6</accession>
<name>A0ABN9MHM6_9NEOB</name>
<evidence type="ECO:0000259" key="3">
    <source>
        <dbReference type="Pfam" id="PF00135"/>
    </source>
</evidence>
<dbReference type="Pfam" id="PF00135">
    <property type="entry name" value="COesterase"/>
    <property type="match status" value="1"/>
</dbReference>
<comment type="similarity">
    <text evidence="1">Belongs to the type-B carboxylesterase/lipase family.</text>
</comment>
<keyword evidence="5" id="KW-1185">Reference proteome</keyword>
<sequence length="190" mass="20114">MTERSCPAPKSSCDPQLRVGTPSGIPQSLETPVPPRNIAALWWISPVISPSLGSRQGAPAVSLQTLTPYNVGLIRRAITQSGVGLLPVGDPREPLMWAKQLATNVGCPVDDTATLVNCLKQTDPEGHHPGISAATANPRVSPGALFGLLSGHAMEILFLMSRAICSKMLQNVDYRSPDVNNMAGHLFAGM</sequence>
<comment type="caution">
    <text evidence="4">The sequence shown here is derived from an EMBL/GenBank/DDBJ whole genome shotgun (WGS) entry which is preliminary data.</text>
</comment>
<dbReference type="Gene3D" id="3.40.50.1820">
    <property type="entry name" value="alpha/beta hydrolase"/>
    <property type="match status" value="1"/>
</dbReference>
<dbReference type="InterPro" id="IPR051093">
    <property type="entry name" value="Neuroligin/BSAL"/>
</dbReference>
<feature type="domain" description="Carboxylesterase type B" evidence="3">
    <location>
        <begin position="53"/>
        <end position="124"/>
    </location>
</feature>
<gene>
    <name evidence="4" type="ORF">RIMI_LOCUS20038145</name>
</gene>
<organism evidence="4 5">
    <name type="scientific">Ranitomeya imitator</name>
    <name type="common">mimic poison frog</name>
    <dbReference type="NCBI Taxonomy" id="111125"/>
    <lineage>
        <taxon>Eukaryota</taxon>
        <taxon>Metazoa</taxon>
        <taxon>Chordata</taxon>
        <taxon>Craniata</taxon>
        <taxon>Vertebrata</taxon>
        <taxon>Euteleostomi</taxon>
        <taxon>Amphibia</taxon>
        <taxon>Batrachia</taxon>
        <taxon>Anura</taxon>
        <taxon>Neobatrachia</taxon>
        <taxon>Hyloidea</taxon>
        <taxon>Dendrobatidae</taxon>
        <taxon>Dendrobatinae</taxon>
        <taxon>Ranitomeya</taxon>
    </lineage>
</organism>
<evidence type="ECO:0000256" key="1">
    <source>
        <dbReference type="ARBA" id="ARBA00005964"/>
    </source>
</evidence>
<dbReference type="PANTHER" id="PTHR43903">
    <property type="entry name" value="NEUROLIGIN"/>
    <property type="match status" value="1"/>
</dbReference>
<dbReference type="EMBL" id="CAUEEQ010065697">
    <property type="protein sequence ID" value="CAJ0965207.1"/>
    <property type="molecule type" value="Genomic_DNA"/>
</dbReference>
<evidence type="ECO:0000256" key="2">
    <source>
        <dbReference type="SAM" id="MobiDB-lite"/>
    </source>
</evidence>